<sequence>MNKETTVKLVINNIDELYDLVKKAQQQSTELKDTLNSIQMFIPDVEFSKTKQE</sequence>
<feature type="coiled-coil region" evidence="1">
    <location>
        <begin position="7"/>
        <end position="34"/>
    </location>
</feature>
<protein>
    <submittedName>
        <fullName evidence="2">Uncharacterized protein</fullName>
    </submittedName>
</protein>
<evidence type="ECO:0000256" key="1">
    <source>
        <dbReference type="SAM" id="Coils"/>
    </source>
</evidence>
<organism evidence="2 3">
    <name type="scientific">Leuconostoc kimchii (strain IMSNU 11154 / KCTC 2386 / IH25)</name>
    <dbReference type="NCBI Taxonomy" id="762051"/>
    <lineage>
        <taxon>Bacteria</taxon>
        <taxon>Bacillati</taxon>
        <taxon>Bacillota</taxon>
        <taxon>Bacilli</taxon>
        <taxon>Lactobacillales</taxon>
        <taxon>Lactobacillaceae</taxon>
        <taxon>Leuconostoc</taxon>
    </lineage>
</organism>
<dbReference type="HOGENOM" id="CLU_3063081_0_0_9"/>
<keyword evidence="1" id="KW-0175">Coiled coil</keyword>
<dbReference type="RefSeq" id="WP_013104034.1">
    <property type="nucleotide sequence ID" value="NC_014136.1"/>
</dbReference>
<reference evidence="2 3" key="1">
    <citation type="journal article" date="2010" name="J. Bacteriol.">
        <title>Complete genome sequence analysis of Leuconostoc kimchii IMSNU 11154.</title>
        <authorList>
            <person name="Oh H.M."/>
            <person name="Cho Y.J."/>
            <person name="Kim B.K."/>
            <person name="Roe J.H."/>
            <person name="Kang S.O."/>
            <person name="Nahm B.H."/>
            <person name="Jeong G."/>
            <person name="Han H.U."/>
            <person name="Chun J."/>
        </authorList>
    </citation>
    <scope>NUCLEOTIDE SEQUENCE [LARGE SCALE GENOMIC DNA]</scope>
    <source>
        <strain evidence="3">IMSNU 11154 / KCTC 2386 / IH25</strain>
    </source>
</reference>
<evidence type="ECO:0000313" key="2">
    <source>
        <dbReference type="EMBL" id="ADG41448.1"/>
    </source>
</evidence>
<proteinExistence type="predicted"/>
<evidence type="ECO:0000313" key="3">
    <source>
        <dbReference type="Proteomes" id="UP000002362"/>
    </source>
</evidence>
<dbReference type="STRING" id="762051.LKI_09545"/>
<gene>
    <name evidence="2" type="ordered locus">LKI_09545</name>
</gene>
<dbReference type="KEGG" id="lki:LKI_09545"/>
<name>D5T4H7_LEUKI</name>
<dbReference type="EMBL" id="CP001758">
    <property type="protein sequence ID" value="ADG41448.1"/>
    <property type="molecule type" value="Genomic_DNA"/>
</dbReference>
<accession>D5T4H7</accession>
<dbReference type="Proteomes" id="UP000002362">
    <property type="component" value="Chromosome"/>
</dbReference>
<dbReference type="AlphaFoldDB" id="D5T4H7"/>